<dbReference type="AlphaFoldDB" id="A0AAX6NHK1"/>
<accession>A0AAX6NHK1</accession>
<dbReference type="RefSeq" id="WP_140451893.1">
    <property type="nucleotide sequence ID" value="NZ_JAIVLM010000007.1"/>
</dbReference>
<gene>
    <name evidence="2" type="ORF">O0Q50_29470</name>
</gene>
<dbReference type="PROSITE" id="PS51257">
    <property type="entry name" value="PROKAR_LIPOPROTEIN"/>
    <property type="match status" value="1"/>
</dbReference>
<dbReference type="Proteomes" id="UP001269400">
    <property type="component" value="Unassembled WGS sequence"/>
</dbReference>
<feature type="signal peptide" evidence="1">
    <location>
        <begin position="1"/>
        <end position="22"/>
    </location>
</feature>
<proteinExistence type="predicted"/>
<evidence type="ECO:0008006" key="4">
    <source>
        <dbReference type="Google" id="ProtNLM"/>
    </source>
</evidence>
<feature type="chain" id="PRO_5043915345" description="Lipoprotein" evidence="1">
    <location>
        <begin position="23"/>
        <end position="149"/>
    </location>
</feature>
<evidence type="ECO:0000256" key="1">
    <source>
        <dbReference type="SAM" id="SignalP"/>
    </source>
</evidence>
<keyword evidence="1" id="KW-0732">Signal</keyword>
<reference evidence="2" key="1">
    <citation type="journal article" date="2022" name="J Environ Chem Eng">
        <title>Biodegradation of petroleum oil using a constructed nonpathogenic and heavy metal-tolerant bacterial consortium isolated from marine sponges.</title>
        <authorList>
            <person name="Dechsakulwatana C."/>
            <person name="Rungsihiranrut A."/>
            <person name="Muangchinda C."/>
            <person name="Ningthoujam R."/>
            <person name="Klankeo P."/>
            <person name="Pinyakong O."/>
        </authorList>
    </citation>
    <scope>NUCLEOTIDE SEQUENCE</scope>
    <source>
        <strain evidence="2">TL01-2</strain>
    </source>
</reference>
<organism evidence="2 3">
    <name type="scientific">Priestia aryabhattai</name>
    <name type="common">Bacillus aryabhattai</name>
    <dbReference type="NCBI Taxonomy" id="412384"/>
    <lineage>
        <taxon>Bacteria</taxon>
        <taxon>Bacillati</taxon>
        <taxon>Bacillota</taxon>
        <taxon>Bacilli</taxon>
        <taxon>Bacillales</taxon>
        <taxon>Bacillaceae</taxon>
        <taxon>Priestia</taxon>
    </lineage>
</organism>
<dbReference type="EMBL" id="JAPTGD010000006">
    <property type="protein sequence ID" value="MDU9695332.1"/>
    <property type="molecule type" value="Genomic_DNA"/>
</dbReference>
<name>A0AAX6NHK1_PRIAR</name>
<protein>
    <recommendedName>
        <fullName evidence="4">Lipoprotein</fullName>
    </recommendedName>
</protein>
<sequence length="149" mass="17010">MSRKLGLLVLLALAIVFSGCSKEEGKAPLQELEKIHINVIKEQKMKQGISYEMELVNKSDLTIKQNNVFLSYPLKMKNGYSENKFKVLAEGNKLNIKPKQKVKLTAFLPYKGINKEVLAIDEPDVKCIGYWNEIDDYHQFSFGGSLKRE</sequence>
<evidence type="ECO:0000313" key="2">
    <source>
        <dbReference type="EMBL" id="MDU9695332.1"/>
    </source>
</evidence>
<reference evidence="2" key="2">
    <citation type="submission" date="2022-12" db="EMBL/GenBank/DDBJ databases">
        <authorList>
            <person name="Dechsakulwatana C."/>
            <person name="Rungsihiranrut A."/>
            <person name="Muangchinda C."/>
            <person name="Ningthoujam R."/>
            <person name="Klankeo P."/>
            <person name="Pinyakong O."/>
        </authorList>
    </citation>
    <scope>NUCLEOTIDE SEQUENCE</scope>
    <source>
        <strain evidence="2">TL01-2</strain>
    </source>
</reference>
<comment type="caution">
    <text evidence="2">The sequence shown here is derived from an EMBL/GenBank/DDBJ whole genome shotgun (WGS) entry which is preliminary data.</text>
</comment>
<evidence type="ECO:0000313" key="3">
    <source>
        <dbReference type="Proteomes" id="UP001269400"/>
    </source>
</evidence>